<evidence type="ECO:0000313" key="3">
    <source>
        <dbReference type="Proteomes" id="UP001549366"/>
    </source>
</evidence>
<gene>
    <name evidence="2" type="ORF">V5J35_003058</name>
</gene>
<evidence type="ECO:0008006" key="4">
    <source>
        <dbReference type="Google" id="ProtNLM"/>
    </source>
</evidence>
<organism evidence="2 3">
    <name type="scientific">Endozoicomonas lisbonensis</name>
    <dbReference type="NCBI Taxonomy" id="3120522"/>
    <lineage>
        <taxon>Bacteria</taxon>
        <taxon>Pseudomonadati</taxon>
        <taxon>Pseudomonadota</taxon>
        <taxon>Gammaproteobacteria</taxon>
        <taxon>Oceanospirillales</taxon>
        <taxon>Endozoicomonadaceae</taxon>
        <taxon>Endozoicomonas</taxon>
    </lineage>
</organism>
<reference evidence="2 3" key="1">
    <citation type="submission" date="2024-06" db="EMBL/GenBank/DDBJ databases">
        <title>Genomic Encyclopedia of Type Strains, Phase V (KMG-V): Genome sequencing to study the core and pangenomes of soil and plant-associated prokaryotes.</title>
        <authorList>
            <person name="Whitman W."/>
        </authorList>
    </citation>
    <scope>NUCLEOTIDE SEQUENCE [LARGE SCALE GENOMIC DNA]</scope>
    <source>
        <strain evidence="2 3">NE40</strain>
    </source>
</reference>
<dbReference type="Proteomes" id="UP001549366">
    <property type="component" value="Unassembled WGS sequence"/>
</dbReference>
<accession>A0ABV2SJD5</accession>
<dbReference type="EMBL" id="JBEWTB010000002">
    <property type="protein sequence ID" value="MET4757866.1"/>
    <property type="molecule type" value="Genomic_DNA"/>
</dbReference>
<keyword evidence="1" id="KW-1277">Toxin-antitoxin system</keyword>
<comment type="caution">
    <text evidence="2">The sequence shown here is derived from an EMBL/GenBank/DDBJ whole genome shotgun (WGS) entry which is preliminary data.</text>
</comment>
<name>A0ABV2SJD5_9GAMM</name>
<sequence>MRLDMTTLYEPSVPRSPVHLEVDALLLQQAENHGINISSLIEQTLRTELSGTESVPTHSSADHLTIYQNLIGEHPVCCLGLRQYLRKK</sequence>
<proteinExistence type="predicted"/>
<protein>
    <recommendedName>
        <fullName evidence="4">Antitoxin</fullName>
    </recommendedName>
</protein>
<dbReference type="InterPro" id="IPR009956">
    <property type="entry name" value="Post-segregation_anti-tox_CcdA"/>
</dbReference>
<evidence type="ECO:0000256" key="1">
    <source>
        <dbReference type="ARBA" id="ARBA00022649"/>
    </source>
</evidence>
<dbReference type="Pfam" id="PF07362">
    <property type="entry name" value="CcdA"/>
    <property type="match status" value="1"/>
</dbReference>
<evidence type="ECO:0000313" key="2">
    <source>
        <dbReference type="EMBL" id="MET4757866.1"/>
    </source>
</evidence>
<keyword evidence="3" id="KW-1185">Reference proteome</keyword>